<reference evidence="2" key="1">
    <citation type="submission" date="2022-11" db="EMBL/GenBank/DDBJ databases">
        <authorList>
            <person name="Kikuchi T."/>
        </authorList>
    </citation>
    <scope>NUCLEOTIDE SEQUENCE</scope>
    <source>
        <strain evidence="2">PS1010</strain>
    </source>
</reference>
<feature type="signal peptide" evidence="1">
    <location>
        <begin position="1"/>
        <end position="16"/>
    </location>
</feature>
<dbReference type="EMBL" id="CANHGI010000002">
    <property type="protein sequence ID" value="CAI5442891.1"/>
    <property type="molecule type" value="Genomic_DNA"/>
</dbReference>
<protein>
    <recommendedName>
        <fullName evidence="4">Chondroitin proteoglycan 4 domain-containing protein</fullName>
    </recommendedName>
</protein>
<dbReference type="Proteomes" id="UP001152747">
    <property type="component" value="Unassembled WGS sequence"/>
</dbReference>
<keyword evidence="3" id="KW-1185">Reference proteome</keyword>
<sequence length="162" mass="18377">MIFPILVSFLILRVYCDITCTNKNEPIMISGSLEKTFTMKPAENARKCNGYCFASQVMLDATLKNGKQANIRTMHFQCLPAVEKAELMCKKPCTTNMFDGIFANRTIDRTVGAMRRLLKPQIGDFSYEKAFEKLCCCKTSACARKMDARLRLSLRSSFKISK</sequence>
<evidence type="ECO:0008006" key="4">
    <source>
        <dbReference type="Google" id="ProtNLM"/>
    </source>
</evidence>
<organism evidence="2 3">
    <name type="scientific">Caenorhabditis angaria</name>
    <dbReference type="NCBI Taxonomy" id="860376"/>
    <lineage>
        <taxon>Eukaryota</taxon>
        <taxon>Metazoa</taxon>
        <taxon>Ecdysozoa</taxon>
        <taxon>Nematoda</taxon>
        <taxon>Chromadorea</taxon>
        <taxon>Rhabditida</taxon>
        <taxon>Rhabditina</taxon>
        <taxon>Rhabditomorpha</taxon>
        <taxon>Rhabditoidea</taxon>
        <taxon>Rhabditidae</taxon>
        <taxon>Peloderinae</taxon>
        <taxon>Caenorhabditis</taxon>
    </lineage>
</organism>
<feature type="chain" id="PRO_5040488780" description="Chondroitin proteoglycan 4 domain-containing protein" evidence="1">
    <location>
        <begin position="17"/>
        <end position="162"/>
    </location>
</feature>
<evidence type="ECO:0000313" key="3">
    <source>
        <dbReference type="Proteomes" id="UP001152747"/>
    </source>
</evidence>
<accession>A0A9P1ID39</accession>
<dbReference type="OrthoDB" id="5783141at2759"/>
<comment type="caution">
    <text evidence="2">The sequence shown here is derived from an EMBL/GenBank/DDBJ whole genome shotgun (WGS) entry which is preliminary data.</text>
</comment>
<evidence type="ECO:0000313" key="2">
    <source>
        <dbReference type="EMBL" id="CAI5442891.1"/>
    </source>
</evidence>
<keyword evidence="1" id="KW-0732">Signal</keyword>
<evidence type="ECO:0000256" key="1">
    <source>
        <dbReference type="SAM" id="SignalP"/>
    </source>
</evidence>
<dbReference type="AlphaFoldDB" id="A0A9P1ID39"/>
<gene>
    <name evidence="2" type="ORF">CAMP_LOCUS5528</name>
</gene>
<name>A0A9P1ID39_9PELO</name>
<proteinExistence type="predicted"/>